<dbReference type="STRING" id="2060905.A0A2B7XCL1"/>
<dbReference type="AlphaFoldDB" id="A0A2B7XCL1"/>
<dbReference type="GO" id="GO:0030151">
    <property type="term" value="F:molybdenum ion binding"/>
    <property type="evidence" value="ECO:0007669"/>
    <property type="project" value="InterPro"/>
</dbReference>
<keyword evidence="3" id="KW-1185">Reference proteome</keyword>
<gene>
    <name evidence="2" type="ORF">GX51_02399</name>
</gene>
<sequence>MSVLSVNASPTHSFSKQPVARITLLPNLGVQGDAHAGVTVQHRSRLHITPAPPNLRQVHLIHAEMLAQAGGDGDGEGEGEGPLLPGEMGENITTAGVDLLALGRGTKLRFVGGAAVGSGDGDVDVDNSPDETETETATVTVTGLRNPCAQIDRFRPGLKEKFVVRDGAGKIVGRKAGVMGVVERGGVVRPGMRILVERPAVHEGLECV</sequence>
<dbReference type="Proteomes" id="UP000224080">
    <property type="component" value="Unassembled WGS sequence"/>
</dbReference>
<dbReference type="InterPro" id="IPR011037">
    <property type="entry name" value="Pyrv_Knase-like_insert_dom_sf"/>
</dbReference>
<dbReference type="GO" id="GO:0003824">
    <property type="term" value="F:catalytic activity"/>
    <property type="evidence" value="ECO:0007669"/>
    <property type="project" value="InterPro"/>
</dbReference>
<dbReference type="Gene3D" id="2.40.33.20">
    <property type="entry name" value="PK beta-barrel domain-like"/>
    <property type="match status" value="1"/>
</dbReference>
<evidence type="ECO:0000313" key="3">
    <source>
        <dbReference type="Proteomes" id="UP000224080"/>
    </source>
</evidence>
<evidence type="ECO:0000259" key="1">
    <source>
        <dbReference type="PROSITE" id="PS51340"/>
    </source>
</evidence>
<comment type="caution">
    <text evidence="2">The sequence shown here is derived from an EMBL/GenBank/DDBJ whole genome shotgun (WGS) entry which is preliminary data.</text>
</comment>
<reference evidence="2 3" key="1">
    <citation type="submission" date="2017-10" db="EMBL/GenBank/DDBJ databases">
        <title>Comparative genomics in systemic dimorphic fungi from Ajellomycetaceae.</title>
        <authorList>
            <person name="Munoz J.F."/>
            <person name="Mcewen J.G."/>
            <person name="Clay O.K."/>
            <person name="Cuomo C.A."/>
        </authorList>
    </citation>
    <scope>NUCLEOTIDE SEQUENCE [LARGE SCALE GENOMIC DNA]</scope>
    <source>
        <strain evidence="2 3">UAMH130</strain>
    </source>
</reference>
<evidence type="ECO:0000313" key="2">
    <source>
        <dbReference type="EMBL" id="PGH06387.1"/>
    </source>
</evidence>
<dbReference type="SUPFAM" id="SSF50800">
    <property type="entry name" value="PK beta-barrel domain-like"/>
    <property type="match status" value="1"/>
</dbReference>
<feature type="domain" description="MOSC" evidence="1">
    <location>
        <begin position="17"/>
        <end position="197"/>
    </location>
</feature>
<accession>A0A2B7XCL1</accession>
<protein>
    <recommendedName>
        <fullName evidence="1">MOSC domain-containing protein</fullName>
    </recommendedName>
</protein>
<dbReference type="InterPro" id="IPR052716">
    <property type="entry name" value="MOSC_domain"/>
</dbReference>
<organism evidence="2 3">
    <name type="scientific">Blastomyces parvus</name>
    <dbReference type="NCBI Taxonomy" id="2060905"/>
    <lineage>
        <taxon>Eukaryota</taxon>
        <taxon>Fungi</taxon>
        <taxon>Dikarya</taxon>
        <taxon>Ascomycota</taxon>
        <taxon>Pezizomycotina</taxon>
        <taxon>Eurotiomycetes</taxon>
        <taxon>Eurotiomycetidae</taxon>
        <taxon>Onygenales</taxon>
        <taxon>Ajellomycetaceae</taxon>
        <taxon>Blastomyces</taxon>
    </lineage>
</organism>
<dbReference type="PROSITE" id="PS51340">
    <property type="entry name" value="MOSC"/>
    <property type="match status" value="1"/>
</dbReference>
<dbReference type="InterPro" id="IPR005302">
    <property type="entry name" value="MoCF_Sase_C"/>
</dbReference>
<name>A0A2B7XCL1_9EURO</name>
<dbReference type="PANTHER" id="PTHR36930:SF1">
    <property type="entry name" value="MOSC DOMAIN-CONTAINING PROTEIN"/>
    <property type="match status" value="1"/>
</dbReference>
<dbReference type="PANTHER" id="PTHR36930">
    <property type="entry name" value="METAL-SULFUR CLUSTER BIOSYNTHESIS PROTEINS YUAD-RELATED"/>
    <property type="match status" value="1"/>
</dbReference>
<dbReference type="GO" id="GO:0030170">
    <property type="term" value="F:pyridoxal phosphate binding"/>
    <property type="evidence" value="ECO:0007669"/>
    <property type="project" value="InterPro"/>
</dbReference>
<dbReference type="OrthoDB" id="14384at2759"/>
<dbReference type="EMBL" id="PDNC01000022">
    <property type="protein sequence ID" value="PGH06387.1"/>
    <property type="molecule type" value="Genomic_DNA"/>
</dbReference>
<proteinExistence type="predicted"/>